<gene>
    <name evidence="2" type="ORF">GXW74_10170</name>
</gene>
<protein>
    <submittedName>
        <fullName evidence="2">Uncharacterized protein</fullName>
    </submittedName>
</protein>
<keyword evidence="3" id="KW-1185">Reference proteome</keyword>
<comment type="caution">
    <text evidence="2">The sequence shown here is derived from an EMBL/GenBank/DDBJ whole genome shotgun (WGS) entry which is preliminary data.</text>
</comment>
<reference evidence="2" key="1">
    <citation type="submission" date="2020-01" db="EMBL/GenBank/DDBJ databases">
        <authorList>
            <person name="Rat A."/>
        </authorList>
    </citation>
    <scope>NUCLEOTIDE SEQUENCE</scope>
    <source>
        <strain evidence="2">LMG 31228</strain>
    </source>
</reference>
<keyword evidence="1" id="KW-0732">Signal</keyword>
<dbReference type="EMBL" id="JAAEDL010000008">
    <property type="protein sequence ID" value="MBR0680853.1"/>
    <property type="molecule type" value="Genomic_DNA"/>
</dbReference>
<sequence>MAHFATRIAAAAFLGFAGIQGASAYETIDTALPYVAGGGENRTVAYIGMPRGVPVDGRVVVTGSGENISVRPIDPPTPAPQTYIAVIEGSGENQSVRHIPVPRG</sequence>
<accession>A0A9X9XAW7</accession>
<organism evidence="2 3">
    <name type="scientific">Neoroseomonas eburnea</name>
    <dbReference type="NCBI Taxonomy" id="1346889"/>
    <lineage>
        <taxon>Bacteria</taxon>
        <taxon>Pseudomonadati</taxon>
        <taxon>Pseudomonadota</taxon>
        <taxon>Alphaproteobacteria</taxon>
        <taxon>Acetobacterales</taxon>
        <taxon>Acetobacteraceae</taxon>
        <taxon>Neoroseomonas</taxon>
    </lineage>
</organism>
<evidence type="ECO:0000256" key="1">
    <source>
        <dbReference type="SAM" id="SignalP"/>
    </source>
</evidence>
<feature type="signal peptide" evidence="1">
    <location>
        <begin position="1"/>
        <end position="24"/>
    </location>
</feature>
<dbReference type="Proteomes" id="UP001138709">
    <property type="component" value="Unassembled WGS sequence"/>
</dbReference>
<evidence type="ECO:0000313" key="3">
    <source>
        <dbReference type="Proteomes" id="UP001138709"/>
    </source>
</evidence>
<feature type="chain" id="PRO_5040991896" evidence="1">
    <location>
        <begin position="25"/>
        <end position="104"/>
    </location>
</feature>
<dbReference type="AlphaFoldDB" id="A0A9X9XAW7"/>
<evidence type="ECO:0000313" key="2">
    <source>
        <dbReference type="EMBL" id="MBR0680853.1"/>
    </source>
</evidence>
<reference evidence="2" key="2">
    <citation type="journal article" date="2021" name="Syst. Appl. Microbiol.">
        <title>Roseomonas hellenica sp. nov., isolated from roots of wild-growing Alkanna tinctoria.</title>
        <authorList>
            <person name="Rat A."/>
            <person name="Naranjo H.D."/>
            <person name="Lebbe L."/>
            <person name="Cnockaert M."/>
            <person name="Krigas N."/>
            <person name="Grigoriadou K."/>
            <person name="Maloupa E."/>
            <person name="Willems A."/>
        </authorList>
    </citation>
    <scope>NUCLEOTIDE SEQUENCE</scope>
    <source>
        <strain evidence="2">LMG 31228</strain>
    </source>
</reference>
<dbReference type="RefSeq" id="WP_211846388.1">
    <property type="nucleotide sequence ID" value="NZ_JAAEDL010000008.1"/>
</dbReference>
<name>A0A9X9XAW7_9PROT</name>
<proteinExistence type="predicted"/>